<dbReference type="InterPro" id="IPR046335">
    <property type="entry name" value="LacI/GalR-like_sensor"/>
</dbReference>
<keyword evidence="6" id="KW-1185">Reference proteome</keyword>
<gene>
    <name evidence="5" type="ORF">EQG79_20160</name>
</gene>
<dbReference type="GO" id="GO:0003700">
    <property type="term" value="F:DNA-binding transcription factor activity"/>
    <property type="evidence" value="ECO:0007669"/>
    <property type="project" value="TreeGrafter"/>
</dbReference>
<dbReference type="EMBL" id="SBLB01000005">
    <property type="protein sequence ID" value="RYC68660.1"/>
    <property type="molecule type" value="Genomic_DNA"/>
</dbReference>
<keyword evidence="3" id="KW-0804">Transcription</keyword>
<dbReference type="InterPro" id="IPR028082">
    <property type="entry name" value="Peripla_BP_I"/>
</dbReference>
<dbReference type="InterPro" id="IPR010982">
    <property type="entry name" value="Lambda_DNA-bd_dom_sf"/>
</dbReference>
<dbReference type="RefSeq" id="WP_129603485.1">
    <property type="nucleotide sequence ID" value="NZ_SBLB01000005.1"/>
</dbReference>
<evidence type="ECO:0000259" key="4">
    <source>
        <dbReference type="PROSITE" id="PS50932"/>
    </source>
</evidence>
<dbReference type="SMART" id="SM00354">
    <property type="entry name" value="HTH_LACI"/>
    <property type="match status" value="1"/>
</dbReference>
<dbReference type="Gene3D" id="1.10.260.40">
    <property type="entry name" value="lambda repressor-like DNA-binding domains"/>
    <property type="match status" value="1"/>
</dbReference>
<comment type="caution">
    <text evidence="5">The sequence shown here is derived from an EMBL/GenBank/DDBJ whole genome shotgun (WGS) entry which is preliminary data.</text>
</comment>
<dbReference type="CDD" id="cd01392">
    <property type="entry name" value="HTH_LacI"/>
    <property type="match status" value="1"/>
</dbReference>
<dbReference type="SUPFAM" id="SSF47413">
    <property type="entry name" value="lambda repressor-like DNA-binding domains"/>
    <property type="match status" value="1"/>
</dbReference>
<reference evidence="5 6" key="1">
    <citation type="submission" date="2019-01" db="EMBL/GenBank/DDBJ databases">
        <title>Spirosoma flava sp. nov., a propanil-degrading bacterium isolated from herbicide-contaminated soil.</title>
        <authorList>
            <person name="Zhang L."/>
            <person name="Jiang J.-D."/>
        </authorList>
    </citation>
    <scope>NUCLEOTIDE SEQUENCE [LARGE SCALE GENOMIC DNA]</scope>
    <source>
        <strain evidence="5 6">TY50</strain>
    </source>
</reference>
<evidence type="ECO:0000313" key="5">
    <source>
        <dbReference type="EMBL" id="RYC68660.1"/>
    </source>
</evidence>
<dbReference type="InterPro" id="IPR000843">
    <property type="entry name" value="HTH_LacI"/>
</dbReference>
<dbReference type="Pfam" id="PF00356">
    <property type="entry name" value="LacI"/>
    <property type="match status" value="1"/>
</dbReference>
<evidence type="ECO:0000256" key="3">
    <source>
        <dbReference type="ARBA" id="ARBA00023163"/>
    </source>
</evidence>
<dbReference type="CDD" id="cd06267">
    <property type="entry name" value="PBP1_LacI_sugar_binding-like"/>
    <property type="match status" value="1"/>
</dbReference>
<name>A0A4Q2UM86_9BACT</name>
<dbReference type="SUPFAM" id="SSF53822">
    <property type="entry name" value="Periplasmic binding protein-like I"/>
    <property type="match status" value="1"/>
</dbReference>
<dbReference type="PANTHER" id="PTHR30146">
    <property type="entry name" value="LACI-RELATED TRANSCRIPTIONAL REPRESSOR"/>
    <property type="match status" value="1"/>
</dbReference>
<accession>A0A4Q2UM86</accession>
<feature type="domain" description="HTH lacI-type" evidence="4">
    <location>
        <begin position="5"/>
        <end position="59"/>
    </location>
</feature>
<dbReference type="Proteomes" id="UP000290407">
    <property type="component" value="Unassembled WGS sequence"/>
</dbReference>
<dbReference type="GO" id="GO:0000976">
    <property type="term" value="F:transcription cis-regulatory region binding"/>
    <property type="evidence" value="ECO:0007669"/>
    <property type="project" value="TreeGrafter"/>
</dbReference>
<keyword evidence="2" id="KW-0238">DNA-binding</keyword>
<dbReference type="Gene3D" id="3.40.50.2300">
    <property type="match status" value="2"/>
</dbReference>
<evidence type="ECO:0000313" key="6">
    <source>
        <dbReference type="Proteomes" id="UP000290407"/>
    </source>
</evidence>
<dbReference type="PANTHER" id="PTHR30146:SF109">
    <property type="entry name" value="HTH-TYPE TRANSCRIPTIONAL REGULATOR GALS"/>
    <property type="match status" value="1"/>
</dbReference>
<keyword evidence="1" id="KW-0805">Transcription regulation</keyword>
<dbReference type="PROSITE" id="PS50932">
    <property type="entry name" value="HTH_LACI_2"/>
    <property type="match status" value="1"/>
</dbReference>
<organism evidence="5 6">
    <name type="scientific">Spirosoma sordidisoli</name>
    <dbReference type="NCBI Taxonomy" id="2502893"/>
    <lineage>
        <taxon>Bacteria</taxon>
        <taxon>Pseudomonadati</taxon>
        <taxon>Bacteroidota</taxon>
        <taxon>Cytophagia</taxon>
        <taxon>Cytophagales</taxon>
        <taxon>Cytophagaceae</taxon>
        <taxon>Spirosoma</taxon>
    </lineage>
</organism>
<evidence type="ECO:0000256" key="1">
    <source>
        <dbReference type="ARBA" id="ARBA00023015"/>
    </source>
</evidence>
<dbReference type="Pfam" id="PF13377">
    <property type="entry name" value="Peripla_BP_3"/>
    <property type="match status" value="1"/>
</dbReference>
<evidence type="ECO:0000256" key="2">
    <source>
        <dbReference type="ARBA" id="ARBA00023125"/>
    </source>
</evidence>
<sequence>MEKDVTIYDIARLLQLSPATVSRALNDHPAINSNTKHMIASKAKEMGYRSNMFASNLRRQRTSTIGVIVPRLDSYFMSTVLAGMEKVANDANYNLIISQSLESVKKEVANAKTMFDSRVDGLLVSLAADTENLDHFNTFFQKGIPMILFDRIMPQKNCTNIVIDNVKAGYDATSHLIEQGCRRIMHMTGNIKRNVYEDRLKGYKLALMDHGLTVDDALVQLTNLTRQDGLQMADHIKHMASPPDGLFVANDFCAVSCMGALKANGFSIPGDIAVVGFNNDPVSQVIEPNLTTVHYPGQEMGEIAAQSLINHLNGLLRINTTNTILLNYELVVRASSLRTPPAESR</sequence>
<proteinExistence type="predicted"/>
<protein>
    <submittedName>
        <fullName evidence="5">LacI family transcriptional regulator</fullName>
    </submittedName>
</protein>
<dbReference type="AlphaFoldDB" id="A0A4Q2UM86"/>